<dbReference type="AlphaFoldDB" id="A0A7W9E6K6"/>
<dbReference type="Proteomes" id="UP000548978">
    <property type="component" value="Unassembled WGS sequence"/>
</dbReference>
<accession>A0A7W9E6K6</accession>
<dbReference type="RefSeq" id="WP_123287415.1">
    <property type="nucleotide sequence ID" value="NZ_JACIJB010000001.1"/>
</dbReference>
<feature type="chain" id="PRO_5031163640" description="DUF4148 domain-containing protein" evidence="2">
    <location>
        <begin position="26"/>
        <end position="122"/>
    </location>
</feature>
<protein>
    <recommendedName>
        <fullName evidence="5">DUF4148 domain-containing protein</fullName>
    </recommendedName>
</protein>
<proteinExistence type="predicted"/>
<feature type="compositionally biased region" description="Polar residues" evidence="1">
    <location>
        <begin position="26"/>
        <end position="37"/>
    </location>
</feature>
<keyword evidence="4" id="KW-1185">Reference proteome</keyword>
<keyword evidence="2" id="KW-0732">Signal</keyword>
<evidence type="ECO:0000313" key="3">
    <source>
        <dbReference type="EMBL" id="MBB5659961.1"/>
    </source>
</evidence>
<dbReference type="EMBL" id="JACIJB010000001">
    <property type="protein sequence ID" value="MBB5659961.1"/>
    <property type="molecule type" value="Genomic_DNA"/>
</dbReference>
<feature type="region of interest" description="Disordered" evidence="1">
    <location>
        <begin position="23"/>
        <end position="66"/>
    </location>
</feature>
<evidence type="ECO:0000256" key="1">
    <source>
        <dbReference type="SAM" id="MobiDB-lite"/>
    </source>
</evidence>
<feature type="signal peptide" evidence="2">
    <location>
        <begin position="1"/>
        <end position="25"/>
    </location>
</feature>
<gene>
    <name evidence="3" type="ORF">FHS65_000679</name>
</gene>
<feature type="compositionally biased region" description="Basic and acidic residues" evidence="1">
    <location>
        <begin position="45"/>
        <end position="60"/>
    </location>
</feature>
<evidence type="ECO:0008006" key="5">
    <source>
        <dbReference type="Google" id="ProtNLM"/>
    </source>
</evidence>
<sequence length="122" mass="12979">MRLALTITGAILATAMLALATPASAQSGAPPTAQQASGGAIGRMSSDDQLRRREGDEYRAGVEAQQMTVEEAEAQYGADRVALAERVQALMDAGQCTEARRVASEAGERAMALRVRQTCRRR</sequence>
<dbReference type="OrthoDB" id="7208387at2"/>
<name>A0A7W9E6K6_9CAUL</name>
<comment type="caution">
    <text evidence="3">The sequence shown here is derived from an EMBL/GenBank/DDBJ whole genome shotgun (WGS) entry which is preliminary data.</text>
</comment>
<evidence type="ECO:0000256" key="2">
    <source>
        <dbReference type="SAM" id="SignalP"/>
    </source>
</evidence>
<evidence type="ECO:0000313" key="4">
    <source>
        <dbReference type="Proteomes" id="UP000548978"/>
    </source>
</evidence>
<reference evidence="3 4" key="1">
    <citation type="submission" date="2020-08" db="EMBL/GenBank/DDBJ databases">
        <title>Genomic Encyclopedia of Type Strains, Phase IV (KMG-IV): sequencing the most valuable type-strain genomes for metagenomic binning, comparative biology and taxonomic classification.</title>
        <authorList>
            <person name="Goeker M."/>
        </authorList>
    </citation>
    <scope>NUCLEOTIDE SEQUENCE [LARGE SCALE GENOMIC DNA]</scope>
    <source>
        <strain evidence="3 4">DSM 24448</strain>
    </source>
</reference>
<organism evidence="3 4">
    <name type="scientific">Brevundimonas halotolerans</name>
    <dbReference type="NCBI Taxonomy" id="69670"/>
    <lineage>
        <taxon>Bacteria</taxon>
        <taxon>Pseudomonadati</taxon>
        <taxon>Pseudomonadota</taxon>
        <taxon>Alphaproteobacteria</taxon>
        <taxon>Caulobacterales</taxon>
        <taxon>Caulobacteraceae</taxon>
        <taxon>Brevundimonas</taxon>
    </lineage>
</organism>